<evidence type="ECO:0000313" key="1">
    <source>
        <dbReference type="EMBL" id="CAG8645505.1"/>
    </source>
</evidence>
<dbReference type="Proteomes" id="UP000789572">
    <property type="component" value="Unassembled WGS sequence"/>
</dbReference>
<sequence>MANNIVTIGLDFLDIDGDSIGVDISSGKSDWVGVIAIASVAVGMFEKLHSNSNSNDGEVIIL</sequence>
<keyword evidence="2" id="KW-1185">Reference proteome</keyword>
<proteinExistence type="predicted"/>
<protein>
    <submittedName>
        <fullName evidence="1">4485_t:CDS:1</fullName>
    </submittedName>
</protein>
<comment type="caution">
    <text evidence="1">The sequence shown here is derived from an EMBL/GenBank/DDBJ whole genome shotgun (WGS) entry which is preliminary data.</text>
</comment>
<feature type="non-terminal residue" evidence="1">
    <location>
        <position position="62"/>
    </location>
</feature>
<accession>A0A9N9DRM4</accession>
<name>A0A9N9DRM4_9GLOM</name>
<dbReference type="AlphaFoldDB" id="A0A9N9DRM4"/>
<dbReference type="EMBL" id="CAJVPJ010003857">
    <property type="protein sequence ID" value="CAG8645505.1"/>
    <property type="molecule type" value="Genomic_DNA"/>
</dbReference>
<organism evidence="1 2">
    <name type="scientific">Paraglomus occultum</name>
    <dbReference type="NCBI Taxonomy" id="144539"/>
    <lineage>
        <taxon>Eukaryota</taxon>
        <taxon>Fungi</taxon>
        <taxon>Fungi incertae sedis</taxon>
        <taxon>Mucoromycota</taxon>
        <taxon>Glomeromycotina</taxon>
        <taxon>Glomeromycetes</taxon>
        <taxon>Paraglomerales</taxon>
        <taxon>Paraglomeraceae</taxon>
        <taxon>Paraglomus</taxon>
    </lineage>
</organism>
<reference evidence="1" key="1">
    <citation type="submission" date="2021-06" db="EMBL/GenBank/DDBJ databases">
        <authorList>
            <person name="Kallberg Y."/>
            <person name="Tangrot J."/>
            <person name="Rosling A."/>
        </authorList>
    </citation>
    <scope>NUCLEOTIDE SEQUENCE</scope>
    <source>
        <strain evidence="1">IA702</strain>
    </source>
</reference>
<gene>
    <name evidence="1" type="ORF">POCULU_LOCUS9658</name>
</gene>
<evidence type="ECO:0000313" key="2">
    <source>
        <dbReference type="Proteomes" id="UP000789572"/>
    </source>
</evidence>